<keyword evidence="4" id="KW-0175">Coiled coil</keyword>
<keyword evidence="3" id="KW-0597">Phosphoprotein</keyword>
<dbReference type="PANTHER" id="PTHR43228">
    <property type="entry name" value="TWO-COMPONENT RESPONSE REGULATOR"/>
    <property type="match status" value="1"/>
</dbReference>
<feature type="domain" description="HTH merR-type" evidence="6">
    <location>
        <begin position="4"/>
        <end position="74"/>
    </location>
</feature>
<evidence type="ECO:0000256" key="2">
    <source>
        <dbReference type="ARBA" id="ARBA00024867"/>
    </source>
</evidence>
<dbReference type="InterPro" id="IPR052048">
    <property type="entry name" value="ST_Response_Regulator"/>
</dbReference>
<evidence type="ECO:0000256" key="3">
    <source>
        <dbReference type="PROSITE-ProRule" id="PRU00169"/>
    </source>
</evidence>
<gene>
    <name evidence="7" type="ORF">C1I91_11865</name>
</gene>
<keyword evidence="8" id="KW-1185">Reference proteome</keyword>
<dbReference type="GO" id="GO:0000160">
    <property type="term" value="P:phosphorelay signal transduction system"/>
    <property type="evidence" value="ECO:0007669"/>
    <property type="project" value="InterPro"/>
</dbReference>
<name>A0A410DTB3_9CLOT</name>
<dbReference type="AlphaFoldDB" id="A0A410DTB3"/>
<evidence type="ECO:0000259" key="6">
    <source>
        <dbReference type="PROSITE" id="PS50937"/>
    </source>
</evidence>
<dbReference type="SMART" id="SM00448">
    <property type="entry name" value="REC"/>
    <property type="match status" value="1"/>
</dbReference>
<proteinExistence type="predicted"/>
<comment type="function">
    <text evidence="2">May play the central regulatory role in sporulation. It may be an element of the effector pathway responsible for the activation of sporulation genes in response to nutritional stress. Spo0A may act in concert with spo0H (a sigma factor) to control the expression of some genes that are critical to the sporulation process.</text>
</comment>
<dbReference type="Gene3D" id="3.40.50.2300">
    <property type="match status" value="1"/>
</dbReference>
<dbReference type="SUPFAM" id="SSF52172">
    <property type="entry name" value="CheY-like"/>
    <property type="match status" value="1"/>
</dbReference>
<dbReference type="KEGG" id="cmah:C1I91_11865"/>
<dbReference type="PROSITE" id="PS50110">
    <property type="entry name" value="RESPONSE_REGULATORY"/>
    <property type="match status" value="1"/>
</dbReference>
<dbReference type="GO" id="GO:0006355">
    <property type="term" value="P:regulation of DNA-templated transcription"/>
    <property type="evidence" value="ECO:0007669"/>
    <property type="project" value="InterPro"/>
</dbReference>
<dbReference type="GO" id="GO:0003677">
    <property type="term" value="F:DNA binding"/>
    <property type="evidence" value="ECO:0007669"/>
    <property type="project" value="InterPro"/>
</dbReference>
<evidence type="ECO:0000313" key="7">
    <source>
        <dbReference type="EMBL" id="QAA32281.1"/>
    </source>
</evidence>
<dbReference type="CDD" id="cd01107">
    <property type="entry name" value="HTH_BmrR"/>
    <property type="match status" value="1"/>
</dbReference>
<dbReference type="InterPro" id="IPR000551">
    <property type="entry name" value="MerR-type_HTH_dom"/>
</dbReference>
<dbReference type="SMART" id="SM00422">
    <property type="entry name" value="HTH_MERR"/>
    <property type="match status" value="1"/>
</dbReference>
<feature type="coiled-coil region" evidence="4">
    <location>
        <begin position="81"/>
        <end position="115"/>
    </location>
</feature>
<dbReference type="Proteomes" id="UP000286268">
    <property type="component" value="Chromosome"/>
</dbReference>
<evidence type="ECO:0000313" key="8">
    <source>
        <dbReference type="Proteomes" id="UP000286268"/>
    </source>
</evidence>
<evidence type="ECO:0000256" key="4">
    <source>
        <dbReference type="SAM" id="Coils"/>
    </source>
</evidence>
<feature type="domain" description="Response regulatory" evidence="5">
    <location>
        <begin position="124"/>
        <end position="239"/>
    </location>
</feature>
<dbReference type="PROSITE" id="PS50937">
    <property type="entry name" value="HTH_MERR_2"/>
    <property type="match status" value="1"/>
</dbReference>
<dbReference type="PROSITE" id="PS00552">
    <property type="entry name" value="HTH_MERR_1"/>
    <property type="match status" value="1"/>
</dbReference>
<dbReference type="EMBL" id="CP025746">
    <property type="protein sequence ID" value="QAA32281.1"/>
    <property type="molecule type" value="Genomic_DNA"/>
</dbReference>
<dbReference type="InterPro" id="IPR001789">
    <property type="entry name" value="Sig_transdc_resp-reg_receiver"/>
</dbReference>
<evidence type="ECO:0000259" key="5">
    <source>
        <dbReference type="PROSITE" id="PS50110"/>
    </source>
</evidence>
<feature type="modified residue" description="4-aspartylphosphate" evidence="3">
    <location>
        <position position="174"/>
    </location>
</feature>
<dbReference type="InterPro" id="IPR009061">
    <property type="entry name" value="DNA-bd_dom_put_sf"/>
</dbReference>
<dbReference type="InterPro" id="IPR011006">
    <property type="entry name" value="CheY-like_superfamily"/>
</dbReference>
<dbReference type="SUPFAM" id="SSF46955">
    <property type="entry name" value="Putative DNA-binding domain"/>
    <property type="match status" value="1"/>
</dbReference>
<sequence>MFILFTIGDISRIVNISANTLRYYDEIGLFKPCLVQASNQYRYYSNSQIKELTFILELKQYGFSLDEIRLLLKDNSNESLKAMLEKKRIELRSEIMKLEDQYGLLEKRINKIDQDVGTKAKGCRVLIADDFELARKMIRNIIEEYGYTVVGEASTGEEAVAAYDLLNPELVIMDIVMPKMDGIDATVHIMQKDENARVIICSAMSQGQVILESIKAGAMDFISKPISSSRLIKALERRLDHKNSVNIERINNMLTADDNKFKEKMSTIALKQEEIDFLIYNSDNEQEVINKVFDKDEKLDIKIQEHSVTGPLPIELKILENLKDKFAELAQKFSIYLTSKFNSECSIKQLTVENITISELRTFLIAGSDIGVIKNNITSSPIKVILSECWGNNKEIMEGLLDLTAKGLKRINPDFNSIDMIIYSESKSILNERDSIILISFSIKRNDKDKGFVMLTLPHDLLEYL</sequence>
<accession>A0A410DTB3</accession>
<dbReference type="Pfam" id="PF00072">
    <property type="entry name" value="Response_reg"/>
    <property type="match status" value="1"/>
</dbReference>
<organism evidence="7 8">
    <name type="scientific">Clostridium manihotivorum</name>
    <dbReference type="NCBI Taxonomy" id="2320868"/>
    <lineage>
        <taxon>Bacteria</taxon>
        <taxon>Bacillati</taxon>
        <taxon>Bacillota</taxon>
        <taxon>Clostridia</taxon>
        <taxon>Eubacteriales</taxon>
        <taxon>Clostridiaceae</taxon>
        <taxon>Clostridium</taxon>
    </lineage>
</organism>
<dbReference type="Pfam" id="PF13411">
    <property type="entry name" value="MerR_1"/>
    <property type="match status" value="1"/>
</dbReference>
<evidence type="ECO:0000256" key="1">
    <source>
        <dbReference type="ARBA" id="ARBA00018672"/>
    </source>
</evidence>
<dbReference type="Gene3D" id="1.10.1660.10">
    <property type="match status" value="1"/>
</dbReference>
<reference evidence="7 8" key="1">
    <citation type="submission" date="2018-01" db="EMBL/GenBank/DDBJ databases">
        <title>Genome Sequencing and Assembly of Anaerobacter polyendosporus strain CT4.</title>
        <authorList>
            <person name="Tachaapaikoon C."/>
            <person name="Sutheeworapong S."/>
            <person name="Jenjaroenpun P."/>
            <person name="Wongsurawat T."/>
            <person name="Nookeaw I."/>
            <person name="Cheawchanlertfa P."/>
            <person name="Kosugi A."/>
            <person name="Cheevadhanarak S."/>
            <person name="Ratanakhanokchai K."/>
        </authorList>
    </citation>
    <scope>NUCLEOTIDE SEQUENCE [LARGE SCALE GENOMIC DNA]</scope>
    <source>
        <strain evidence="7 8">CT4</strain>
    </source>
</reference>
<dbReference type="PANTHER" id="PTHR43228:SF1">
    <property type="entry name" value="TWO-COMPONENT RESPONSE REGULATOR ARR22"/>
    <property type="match status" value="1"/>
</dbReference>
<protein>
    <recommendedName>
        <fullName evidence="1">Stage 0 sporulation protein A homolog</fullName>
    </recommendedName>
</protein>